<dbReference type="RefSeq" id="XP_019492786.1">
    <property type="nucleotide sequence ID" value="XM_019637241.1"/>
</dbReference>
<evidence type="ECO:0000313" key="3">
    <source>
        <dbReference type="RefSeq" id="XP_019492786.1"/>
    </source>
</evidence>
<dbReference type="AlphaFoldDB" id="A0A8B7QVS4"/>
<organism evidence="2 3">
    <name type="scientific">Hipposideros armiger</name>
    <name type="common">Great Himalayan leaf-nosed bat</name>
    <dbReference type="NCBI Taxonomy" id="186990"/>
    <lineage>
        <taxon>Eukaryota</taxon>
        <taxon>Metazoa</taxon>
        <taxon>Chordata</taxon>
        <taxon>Craniata</taxon>
        <taxon>Vertebrata</taxon>
        <taxon>Euteleostomi</taxon>
        <taxon>Mammalia</taxon>
        <taxon>Eutheria</taxon>
        <taxon>Laurasiatheria</taxon>
        <taxon>Chiroptera</taxon>
        <taxon>Yinpterochiroptera</taxon>
        <taxon>Rhinolophoidea</taxon>
        <taxon>Hipposideridae</taxon>
        <taxon>Hipposideros</taxon>
    </lineage>
</organism>
<dbReference type="GeneID" id="109380066"/>
<accession>A0A8B7QVS4</accession>
<feature type="region of interest" description="Disordered" evidence="1">
    <location>
        <begin position="1"/>
        <end position="32"/>
    </location>
</feature>
<keyword evidence="2" id="KW-1185">Reference proteome</keyword>
<reference evidence="3" key="1">
    <citation type="submission" date="2025-08" db="UniProtKB">
        <authorList>
            <consortium name="RefSeq"/>
        </authorList>
    </citation>
    <scope>IDENTIFICATION</scope>
    <source>
        <tissue evidence="3">Muscle</tissue>
    </source>
</reference>
<proteinExistence type="predicted"/>
<dbReference type="KEGG" id="hai:109380066"/>
<evidence type="ECO:0000313" key="2">
    <source>
        <dbReference type="Proteomes" id="UP000694851"/>
    </source>
</evidence>
<evidence type="ECO:0000256" key="1">
    <source>
        <dbReference type="SAM" id="MobiDB-lite"/>
    </source>
</evidence>
<name>A0A8B7QVS4_HIPAR</name>
<sequence>MLRGPPHPLRASGQPSAPSPPPLPCKCEPARRGRPPLFRPDLCLAPTPAGVQGRPADAARGREGLKVRGPRGRFCRTLRRARPPAARPPLLRLSCFLSLSLKVPLPAKSALLQEGWGKGRGAQRGCRCLLSLCLPHPQVRTRRALRPPPPLHSRLAPGEGGWRCRGCSGCRRAARGAPHPRAATLRPQPPSPARLEGLRDRGTEPPLGCQFLDAHHQGPARESPSCPGKACPFLGSPGAVSPVWACGEGCFLLVLAALLPDC</sequence>
<protein>
    <submittedName>
        <fullName evidence="3">Uncharacterized protein LOC109380066 isoform X1</fullName>
    </submittedName>
</protein>
<feature type="region of interest" description="Disordered" evidence="1">
    <location>
        <begin position="178"/>
        <end position="199"/>
    </location>
</feature>
<dbReference type="Proteomes" id="UP000694851">
    <property type="component" value="Unplaced"/>
</dbReference>
<gene>
    <name evidence="3" type="primary">LOC109380066</name>
</gene>